<evidence type="ECO:0000256" key="1">
    <source>
        <dbReference type="ARBA" id="ARBA00005662"/>
    </source>
</evidence>
<dbReference type="AlphaFoldDB" id="Q11EZ2"/>
<dbReference type="SMART" id="SM00854">
    <property type="entry name" value="PGA_cap"/>
    <property type="match status" value="1"/>
</dbReference>
<dbReference type="InterPro" id="IPR019079">
    <property type="entry name" value="Capsule_synth_CapA"/>
</dbReference>
<dbReference type="SUPFAM" id="SSF56300">
    <property type="entry name" value="Metallo-dependent phosphatases"/>
    <property type="match status" value="1"/>
</dbReference>
<accession>Q11EZ2</accession>
<evidence type="ECO:0000313" key="3">
    <source>
        <dbReference type="EMBL" id="ABG64033.1"/>
    </source>
</evidence>
<evidence type="ECO:0000259" key="2">
    <source>
        <dbReference type="SMART" id="SM00854"/>
    </source>
</evidence>
<dbReference type="OrthoDB" id="9810718at2"/>
<dbReference type="HOGENOM" id="CLU_038823_2_0_5"/>
<dbReference type="PANTHER" id="PTHR33393:SF11">
    <property type="entry name" value="POLYGLUTAMINE SYNTHESIS ACCESSORY PROTEIN RV0574C-RELATED"/>
    <property type="match status" value="1"/>
</dbReference>
<dbReference type="EMBL" id="CP000390">
    <property type="protein sequence ID" value="ABG64033.1"/>
    <property type="molecule type" value="Genomic_DNA"/>
</dbReference>
<gene>
    <name evidence="3" type="ordered locus">Meso_2656</name>
</gene>
<dbReference type="Pfam" id="PF09587">
    <property type="entry name" value="PGA_cap"/>
    <property type="match status" value="1"/>
</dbReference>
<dbReference type="PANTHER" id="PTHR33393">
    <property type="entry name" value="POLYGLUTAMINE SYNTHESIS ACCESSORY PROTEIN RV0574C-RELATED"/>
    <property type="match status" value="1"/>
</dbReference>
<dbReference type="KEGG" id="mes:Meso_2656"/>
<dbReference type="InterPro" id="IPR029052">
    <property type="entry name" value="Metallo-depent_PP-like"/>
</dbReference>
<feature type="domain" description="Capsule synthesis protein CapA" evidence="2">
    <location>
        <begin position="11"/>
        <end position="320"/>
    </location>
</feature>
<sequence length="438" mass="48899">MIYDAESRNMTFSLAGDVILNRAISHYKEPAFLKLIELLRSTDATLGNLESLYHNWEMPYGSNYVGAYQVGAPEMLEEIKWMGFSGMSAAMNHAFDCGEAGLMATLENCRARGLKTCGVGRSLGEARAPVYVETPKGRVALMSASTLFGLPPVAHAGPGRHDMPGKPGVAILRHKTLHTVPEAEFQSLANVHEGLGMRSPIDTEELVIAEQRYRKGREYKIETSCEQEDLQDILRYIRGARKTSDFVAFSLHCHENGTTGRYFNAVHRASCPDFLIEFCHDAIDAGCDLIFVHGPHVLRGIEIYKGKPIFYSLGNFVFNVESLERIPEPAYRRMGFDHTATAGDWTQRFADDSIWAWSKEPACYQTVLPICDFRGGELAEVVLYPVDLGYGTPTSQRGRPVLAGSDVSDEIFEFIKDVSQPFGTRFEKIEDCKFRIVL</sequence>
<organism evidence="3">
    <name type="scientific">Chelativorans sp. (strain BNC1)</name>
    <dbReference type="NCBI Taxonomy" id="266779"/>
    <lineage>
        <taxon>Bacteria</taxon>
        <taxon>Pseudomonadati</taxon>
        <taxon>Pseudomonadota</taxon>
        <taxon>Alphaproteobacteria</taxon>
        <taxon>Hyphomicrobiales</taxon>
        <taxon>Phyllobacteriaceae</taxon>
        <taxon>Chelativorans</taxon>
    </lineage>
</organism>
<name>Q11EZ2_CHESB</name>
<reference evidence="3" key="1">
    <citation type="submission" date="2006-06" db="EMBL/GenBank/DDBJ databases">
        <title>Complete sequence of chromosome of Chelativorans sp. BNC1.</title>
        <authorList>
            <consortium name="US DOE Joint Genome Institute"/>
            <person name="Copeland A."/>
            <person name="Lucas S."/>
            <person name="Lapidus A."/>
            <person name="Barry K."/>
            <person name="Detter J.C."/>
            <person name="Glavina del Rio T."/>
            <person name="Hammon N."/>
            <person name="Israni S."/>
            <person name="Dalin E."/>
            <person name="Tice H."/>
            <person name="Pitluck S."/>
            <person name="Chertkov O."/>
            <person name="Brettin T."/>
            <person name="Bruce D."/>
            <person name="Han C."/>
            <person name="Tapia R."/>
            <person name="Gilna P."/>
            <person name="Schmutz J."/>
            <person name="Larimer F."/>
            <person name="Land M."/>
            <person name="Hauser L."/>
            <person name="Kyrpides N."/>
            <person name="Mikhailova N."/>
            <person name="Richardson P."/>
        </authorList>
    </citation>
    <scope>NUCLEOTIDE SEQUENCE</scope>
    <source>
        <strain evidence="3">BNC1</strain>
    </source>
</reference>
<proteinExistence type="inferred from homology"/>
<dbReference type="InterPro" id="IPR052169">
    <property type="entry name" value="CW_Biosynth-Accessory"/>
</dbReference>
<dbReference type="eggNOG" id="COG2843">
    <property type="taxonomic scope" value="Bacteria"/>
</dbReference>
<protein>
    <submittedName>
        <fullName evidence="3">Putative enzyme of poly-gamma-glutamate biosynthesis (Capsule formation)-like protein</fullName>
    </submittedName>
</protein>
<dbReference type="STRING" id="266779.Meso_2656"/>
<comment type="similarity">
    <text evidence="1">Belongs to the CapA family.</text>
</comment>